<evidence type="ECO:0000256" key="3">
    <source>
        <dbReference type="ARBA" id="ARBA00022630"/>
    </source>
</evidence>
<dbReference type="Pfam" id="PF00441">
    <property type="entry name" value="Acyl-CoA_dh_1"/>
    <property type="match status" value="1"/>
</dbReference>
<feature type="domain" description="Acyl-CoA oxidase/dehydrogenase middle" evidence="7">
    <location>
        <begin position="118"/>
        <end position="208"/>
    </location>
</feature>
<dbReference type="Gene3D" id="1.10.540.10">
    <property type="entry name" value="Acyl-CoA dehydrogenase/oxidase, N-terminal domain"/>
    <property type="match status" value="1"/>
</dbReference>
<reference evidence="10" key="1">
    <citation type="journal article" date="2019" name="Int. J. Syst. Evol. Microbiol.">
        <title>The Global Catalogue of Microorganisms (GCM) 10K type strain sequencing project: providing services to taxonomists for standard genome sequencing and annotation.</title>
        <authorList>
            <consortium name="The Broad Institute Genomics Platform"/>
            <consortium name="The Broad Institute Genome Sequencing Center for Infectious Disease"/>
            <person name="Wu L."/>
            <person name="Ma J."/>
        </authorList>
    </citation>
    <scope>NUCLEOTIDE SEQUENCE [LARGE SCALE GENOMIC DNA]</scope>
    <source>
        <strain evidence="10">CGMCC 4.7349</strain>
    </source>
</reference>
<dbReference type="CDD" id="cd00567">
    <property type="entry name" value="ACAD"/>
    <property type="match status" value="1"/>
</dbReference>
<dbReference type="InterPro" id="IPR009100">
    <property type="entry name" value="AcylCoA_DH/oxidase_NM_dom_sf"/>
</dbReference>
<gene>
    <name evidence="9" type="ORF">GCM10012286_65140</name>
</gene>
<dbReference type="Proteomes" id="UP000656881">
    <property type="component" value="Unassembled WGS sequence"/>
</dbReference>
<protein>
    <submittedName>
        <fullName evidence="9">Acyl-CoA dehydrogenase</fullName>
    </submittedName>
</protein>
<name>A0ABQ2MMP4_9ACTN</name>
<dbReference type="InterPro" id="IPR009075">
    <property type="entry name" value="AcylCo_DH/oxidase_C"/>
</dbReference>
<evidence type="ECO:0000256" key="2">
    <source>
        <dbReference type="ARBA" id="ARBA00009347"/>
    </source>
</evidence>
<evidence type="ECO:0000259" key="7">
    <source>
        <dbReference type="Pfam" id="PF02770"/>
    </source>
</evidence>
<feature type="domain" description="Acyl-CoA dehydrogenase/oxidase C-terminal" evidence="6">
    <location>
        <begin position="227"/>
        <end position="370"/>
    </location>
</feature>
<dbReference type="Pfam" id="PF02770">
    <property type="entry name" value="Acyl-CoA_dh_M"/>
    <property type="match status" value="1"/>
</dbReference>
<evidence type="ECO:0000313" key="10">
    <source>
        <dbReference type="Proteomes" id="UP000656881"/>
    </source>
</evidence>
<evidence type="ECO:0000313" key="9">
    <source>
        <dbReference type="EMBL" id="GGO54717.1"/>
    </source>
</evidence>
<dbReference type="PANTHER" id="PTHR43884:SF12">
    <property type="entry name" value="ISOVALERYL-COA DEHYDROGENASE, MITOCHONDRIAL-RELATED"/>
    <property type="match status" value="1"/>
</dbReference>
<dbReference type="EMBL" id="BMNG01000016">
    <property type="protein sequence ID" value="GGO54717.1"/>
    <property type="molecule type" value="Genomic_DNA"/>
</dbReference>
<dbReference type="RefSeq" id="WP_229697363.1">
    <property type="nucleotide sequence ID" value="NZ_BMNG01000016.1"/>
</dbReference>
<keyword evidence="3 5" id="KW-0285">Flavoprotein</keyword>
<organism evidence="9 10">
    <name type="scientific">Streptomyces lasiicapitis</name>
    <dbReference type="NCBI Taxonomy" id="1923961"/>
    <lineage>
        <taxon>Bacteria</taxon>
        <taxon>Bacillati</taxon>
        <taxon>Actinomycetota</taxon>
        <taxon>Actinomycetes</taxon>
        <taxon>Kitasatosporales</taxon>
        <taxon>Streptomycetaceae</taxon>
        <taxon>Streptomyces</taxon>
    </lineage>
</organism>
<dbReference type="SUPFAM" id="SSF47203">
    <property type="entry name" value="Acyl-CoA dehydrogenase C-terminal domain-like"/>
    <property type="match status" value="1"/>
</dbReference>
<dbReference type="PANTHER" id="PTHR43884">
    <property type="entry name" value="ACYL-COA DEHYDROGENASE"/>
    <property type="match status" value="1"/>
</dbReference>
<evidence type="ECO:0000256" key="5">
    <source>
        <dbReference type="RuleBase" id="RU362125"/>
    </source>
</evidence>
<keyword evidence="10" id="KW-1185">Reference proteome</keyword>
<evidence type="ECO:0000259" key="8">
    <source>
        <dbReference type="Pfam" id="PF02771"/>
    </source>
</evidence>
<feature type="domain" description="Acyl-CoA dehydrogenase/oxidase N-terminal" evidence="8">
    <location>
        <begin position="23"/>
        <end position="114"/>
    </location>
</feature>
<dbReference type="SUPFAM" id="SSF56645">
    <property type="entry name" value="Acyl-CoA dehydrogenase NM domain-like"/>
    <property type="match status" value="1"/>
</dbReference>
<dbReference type="InterPro" id="IPR046373">
    <property type="entry name" value="Acyl-CoA_Oxase/DH_mid-dom_sf"/>
</dbReference>
<comment type="caution">
    <text evidence="9">The sequence shown here is derived from an EMBL/GenBank/DDBJ whole genome shotgun (WGS) entry which is preliminary data.</text>
</comment>
<comment type="similarity">
    <text evidence="2 5">Belongs to the acyl-CoA dehydrogenase family.</text>
</comment>
<dbReference type="Pfam" id="PF02771">
    <property type="entry name" value="Acyl-CoA_dh_N"/>
    <property type="match status" value="1"/>
</dbReference>
<dbReference type="InterPro" id="IPR006091">
    <property type="entry name" value="Acyl-CoA_Oxase/DH_mid-dom"/>
</dbReference>
<sequence>MTVIDSGPDLSPDLSTLLARATAEASAWDAGTGLPRDVIGEAAKAGLLGLDVPVAYGGGGAGARAVGQATAQLGAVCSSLRALLTVSGMVNAAVHRWGTAAQRQSWLPRLASGDVLAGFAATEPGAGTELAAVATRIEPRDGEVRVSGHKVWVTFGQDADVLLVLGRAPGGLTTVLVPADAPGVRREPVTDALGLRGARLAHIGFDDVRVPADHVIGPPGFGLTHTVGTALDHGRHTVAWGCVGMAEGCLAEAAGHVARRRQGDTPLSGHATVRAALGRAHVRAEGARSLCERAAALRESKDRQAITATIMAKYAAATAAAAVSRDTVQLLGAAGCTTNGRAGRFFRDAKIMQIIEGADEVAELAIGDRVISQYAPHVRDGQR</sequence>
<comment type="cofactor">
    <cofactor evidence="1 5">
        <name>FAD</name>
        <dbReference type="ChEBI" id="CHEBI:57692"/>
    </cofactor>
</comment>
<dbReference type="InterPro" id="IPR013786">
    <property type="entry name" value="AcylCoA_DH/ox_N"/>
</dbReference>
<dbReference type="InterPro" id="IPR036250">
    <property type="entry name" value="AcylCo_DH-like_C"/>
</dbReference>
<evidence type="ECO:0000259" key="6">
    <source>
        <dbReference type="Pfam" id="PF00441"/>
    </source>
</evidence>
<evidence type="ECO:0000256" key="1">
    <source>
        <dbReference type="ARBA" id="ARBA00001974"/>
    </source>
</evidence>
<keyword evidence="5" id="KW-0560">Oxidoreductase</keyword>
<dbReference type="Gene3D" id="2.40.110.10">
    <property type="entry name" value="Butyryl-CoA Dehydrogenase, subunit A, domain 2"/>
    <property type="match status" value="1"/>
</dbReference>
<dbReference type="InterPro" id="IPR037069">
    <property type="entry name" value="AcylCoA_DH/ox_N_sf"/>
</dbReference>
<accession>A0ABQ2MMP4</accession>
<evidence type="ECO:0000256" key="4">
    <source>
        <dbReference type="ARBA" id="ARBA00022827"/>
    </source>
</evidence>
<keyword evidence="4 5" id="KW-0274">FAD</keyword>
<proteinExistence type="inferred from homology"/>
<dbReference type="Gene3D" id="1.20.140.10">
    <property type="entry name" value="Butyryl-CoA Dehydrogenase, subunit A, domain 3"/>
    <property type="match status" value="1"/>
</dbReference>